<evidence type="ECO:0000256" key="12">
    <source>
        <dbReference type="RuleBase" id="RU362033"/>
    </source>
</evidence>
<dbReference type="InterPro" id="IPR006539">
    <property type="entry name" value="P-type_ATPase_IV"/>
</dbReference>
<comment type="catalytic activity">
    <reaction evidence="11 12">
        <text>ATP + H2O + phospholipidSide 1 = ADP + phosphate + phospholipidSide 2.</text>
        <dbReference type="EC" id="7.6.2.1"/>
    </reaction>
</comment>
<feature type="transmembrane region" description="Helical" evidence="12">
    <location>
        <begin position="1020"/>
        <end position="1042"/>
    </location>
</feature>
<dbReference type="SFLD" id="SFLDS00003">
    <property type="entry name" value="Haloacid_Dehalogenase"/>
    <property type="match status" value="1"/>
</dbReference>
<gene>
    <name evidence="16" type="ORF">CSSPJE1EN1_LOCUS24114</name>
</gene>
<keyword evidence="17" id="KW-1185">Reference proteome</keyword>
<dbReference type="InterPro" id="IPR008250">
    <property type="entry name" value="ATPase_P-typ_transduc_dom_A_sf"/>
</dbReference>
<keyword evidence="9 12" id="KW-1133">Transmembrane helix</keyword>
<feature type="transmembrane region" description="Helical" evidence="12">
    <location>
        <begin position="361"/>
        <end position="383"/>
    </location>
</feature>
<evidence type="ECO:0000256" key="4">
    <source>
        <dbReference type="ARBA" id="ARBA00022723"/>
    </source>
</evidence>
<dbReference type="Proteomes" id="UP001497444">
    <property type="component" value="Chromosome 9"/>
</dbReference>
<feature type="region of interest" description="Disordered" evidence="13">
    <location>
        <begin position="473"/>
        <end position="501"/>
    </location>
</feature>
<dbReference type="InterPro" id="IPR023214">
    <property type="entry name" value="HAD_sf"/>
</dbReference>
<proteinExistence type="inferred from homology"/>
<dbReference type="SFLD" id="SFLDG00002">
    <property type="entry name" value="C1.7:_P-type_atpase_like"/>
    <property type="match status" value="1"/>
</dbReference>
<name>A0ABP0XL29_9BRYO</name>
<dbReference type="PANTHER" id="PTHR24092">
    <property type="entry name" value="PROBABLE PHOSPHOLIPID-TRANSPORTING ATPASE"/>
    <property type="match status" value="1"/>
</dbReference>
<dbReference type="PRINTS" id="PR00119">
    <property type="entry name" value="CATATPASE"/>
</dbReference>
<feature type="transmembrane region" description="Helical" evidence="12">
    <location>
        <begin position="934"/>
        <end position="955"/>
    </location>
</feature>
<keyword evidence="3 12" id="KW-0812">Transmembrane</keyword>
<dbReference type="EC" id="7.6.2.1" evidence="12"/>
<dbReference type="InterPro" id="IPR001757">
    <property type="entry name" value="P_typ_ATPase"/>
</dbReference>
<evidence type="ECO:0000256" key="10">
    <source>
        <dbReference type="ARBA" id="ARBA00023136"/>
    </source>
</evidence>
<evidence type="ECO:0000313" key="16">
    <source>
        <dbReference type="EMBL" id="CAK9278636.1"/>
    </source>
</evidence>
<keyword evidence="4" id="KW-0479">Metal-binding</keyword>
<dbReference type="Gene3D" id="3.40.50.1000">
    <property type="entry name" value="HAD superfamily/HAD-like"/>
    <property type="match status" value="1"/>
</dbReference>
<dbReference type="Pfam" id="PF16209">
    <property type="entry name" value="PhoLip_ATPase_N"/>
    <property type="match status" value="1"/>
</dbReference>
<keyword evidence="8 12" id="KW-1278">Translocase</keyword>
<dbReference type="Gene3D" id="2.70.150.10">
    <property type="entry name" value="Calcium-transporting ATPase, cytoplasmic transduction domain A"/>
    <property type="match status" value="1"/>
</dbReference>
<evidence type="ECO:0000256" key="9">
    <source>
        <dbReference type="ARBA" id="ARBA00022989"/>
    </source>
</evidence>
<feature type="transmembrane region" description="Helical" evidence="12">
    <location>
        <begin position="1062"/>
        <end position="1081"/>
    </location>
</feature>
<feature type="transmembrane region" description="Helical" evidence="12">
    <location>
        <begin position="1088"/>
        <end position="1107"/>
    </location>
</feature>
<evidence type="ECO:0000259" key="15">
    <source>
        <dbReference type="Pfam" id="PF16212"/>
    </source>
</evidence>
<dbReference type="InterPro" id="IPR018303">
    <property type="entry name" value="ATPase_P-typ_P_site"/>
</dbReference>
<dbReference type="InterPro" id="IPR032630">
    <property type="entry name" value="P_typ_ATPase_c"/>
</dbReference>
<evidence type="ECO:0000256" key="2">
    <source>
        <dbReference type="ARBA" id="ARBA00008109"/>
    </source>
</evidence>
<evidence type="ECO:0000256" key="1">
    <source>
        <dbReference type="ARBA" id="ARBA00004141"/>
    </source>
</evidence>
<dbReference type="Pfam" id="PF13246">
    <property type="entry name" value="Cation_ATPase"/>
    <property type="match status" value="1"/>
</dbReference>
<evidence type="ECO:0000256" key="13">
    <source>
        <dbReference type="SAM" id="MobiDB-lite"/>
    </source>
</evidence>
<feature type="domain" description="P-type ATPase N-terminal" evidence="14">
    <location>
        <begin position="47"/>
        <end position="111"/>
    </location>
</feature>
<dbReference type="Pfam" id="PF16212">
    <property type="entry name" value="PhoLip_ATPase_C"/>
    <property type="match status" value="1"/>
</dbReference>
<feature type="transmembrane region" description="Helical" evidence="12">
    <location>
        <begin position="970"/>
        <end position="990"/>
    </location>
</feature>
<evidence type="ECO:0000256" key="7">
    <source>
        <dbReference type="ARBA" id="ARBA00022842"/>
    </source>
</evidence>
<dbReference type="SUPFAM" id="SSF81660">
    <property type="entry name" value="Metal cation-transporting ATPase, ATP-binding domain N"/>
    <property type="match status" value="1"/>
</dbReference>
<dbReference type="PANTHER" id="PTHR24092:SF150">
    <property type="entry name" value="PHOSPHOLIPID-TRANSPORTING ATPASE"/>
    <property type="match status" value="1"/>
</dbReference>
<keyword evidence="6 12" id="KW-0067">ATP-binding</keyword>
<dbReference type="InterPro" id="IPR023299">
    <property type="entry name" value="ATPase_P-typ_cyto_dom_N"/>
</dbReference>
<accession>A0ABP0XL29</accession>
<protein>
    <recommendedName>
        <fullName evidence="12">Phospholipid-transporting ATPase</fullName>
        <ecNumber evidence="12">7.6.2.1</ecNumber>
    </recommendedName>
</protein>
<dbReference type="InterPro" id="IPR044492">
    <property type="entry name" value="P_typ_ATPase_HD_dom"/>
</dbReference>
<dbReference type="SFLD" id="SFLDF00027">
    <property type="entry name" value="p-type_atpase"/>
    <property type="match status" value="1"/>
</dbReference>
<keyword evidence="7 12" id="KW-0460">Magnesium</keyword>
<evidence type="ECO:0000256" key="3">
    <source>
        <dbReference type="ARBA" id="ARBA00022692"/>
    </source>
</evidence>
<organism evidence="16 17">
    <name type="scientific">Sphagnum jensenii</name>
    <dbReference type="NCBI Taxonomy" id="128206"/>
    <lineage>
        <taxon>Eukaryota</taxon>
        <taxon>Viridiplantae</taxon>
        <taxon>Streptophyta</taxon>
        <taxon>Embryophyta</taxon>
        <taxon>Bryophyta</taxon>
        <taxon>Sphagnophytina</taxon>
        <taxon>Sphagnopsida</taxon>
        <taxon>Sphagnales</taxon>
        <taxon>Sphagnaceae</taxon>
        <taxon>Sphagnum</taxon>
    </lineage>
</organism>
<feature type="transmembrane region" description="Helical" evidence="12">
    <location>
        <begin position="1127"/>
        <end position="1147"/>
    </location>
</feature>
<evidence type="ECO:0000256" key="11">
    <source>
        <dbReference type="ARBA" id="ARBA00034036"/>
    </source>
</evidence>
<dbReference type="EMBL" id="OZ020104">
    <property type="protein sequence ID" value="CAK9278636.1"/>
    <property type="molecule type" value="Genomic_DNA"/>
</dbReference>
<dbReference type="SUPFAM" id="SSF81653">
    <property type="entry name" value="Calcium ATPase, transduction domain A"/>
    <property type="match status" value="1"/>
</dbReference>
<evidence type="ECO:0000259" key="14">
    <source>
        <dbReference type="Pfam" id="PF16209"/>
    </source>
</evidence>
<dbReference type="Gene3D" id="3.40.1110.10">
    <property type="entry name" value="Calcium-transporting ATPase, cytoplasmic domain N"/>
    <property type="match status" value="1"/>
</dbReference>
<dbReference type="PROSITE" id="PS00154">
    <property type="entry name" value="ATPASE_E1_E2"/>
    <property type="match status" value="1"/>
</dbReference>
<dbReference type="SUPFAM" id="SSF56784">
    <property type="entry name" value="HAD-like"/>
    <property type="match status" value="1"/>
</dbReference>
<feature type="transmembrane region" description="Helical" evidence="12">
    <location>
        <begin position="309"/>
        <end position="330"/>
    </location>
</feature>
<dbReference type="InterPro" id="IPR032631">
    <property type="entry name" value="P-type_ATPase_N"/>
</dbReference>
<reference evidence="16" key="1">
    <citation type="submission" date="2024-02" db="EMBL/GenBank/DDBJ databases">
        <authorList>
            <consortium name="ELIXIR-Norway"/>
            <consortium name="Elixir Norway"/>
        </authorList>
    </citation>
    <scope>NUCLEOTIDE SEQUENCE</scope>
</reference>
<dbReference type="InterPro" id="IPR023298">
    <property type="entry name" value="ATPase_P-typ_TM_dom_sf"/>
</dbReference>
<comment type="subcellular location">
    <subcellularLocation>
        <location evidence="1 12">Membrane</location>
        <topology evidence="1 12">Multi-pass membrane protein</topology>
    </subcellularLocation>
</comment>
<sequence>MAQKRNGLRLSKMLSFTDCIKAQGASVNGGGGGGGGGGAEGFSRVVFCNQLQRHTKPPYIYQSNYVSTTKYNLLSFFPKALYEQFRRVANLYFLLAAAISLTPATPYSPLSLIAPLTFVIGVSMAKEGIEDWHRFLQDKEINARIVMVYVSKEAQFEETKWQDVKVGNVVRVERDKFFPSDLLMLSSSYLDGVCYVETMNLDGETNLKLKKSLECTVECDEDAKFASFSAEVKCEDPNPSLYTFIGNMEYGGEVLPIGPQQILLRDSKLRNTQYVFGVAIFTGHDTKVMQNATDAPSKRSGIEKKMDSVIYFLFNVLLLIATGGSVVFGIRTKNDSPMWWYLQPDTTTHYYNPKKPAMVGILHFVTALILYGYLIPISLYVSIEIVKLLQVWFINNDLKMYHDETDKPASARTSNLNEELGQVDTILSDKTGTLTCNQMDFLKCSIAGVAYGRGVTEVEKAIARKLGQDVSSLEGASEDDSNNNNNNNNNKGFGKSNKQPKIKGFNFKDARLMNGQWLKQPNSEKIELFFRILAICHTSIPERDEATGKISYEAESPDEASFVVAAREFGFEFIKRTQNSIFVKERNRASGKGIVEREYKILNLLEFNSTRKRMSCVVRFPDGPLMLMCKGADSIIYERLSKIGKVYWETTKMHLAKYGDAGLRTLALAYRVLEEAEYAEWNDVFHTAKTTIGHDRDALLDAASDLIEKDLTLVGATAVEDKLQIGVPECIDKLAQAGLKIWVLTGDKQETAINIGFACSLLRQGMKQIIISLENSDVKAAEEFGDKASIAKVSVDSITHQLAQGFELVTKDSDEDAAYALIIDGKALIYALADDMKDLFLRLAVLCASVVCCRVSPKQKALITRLVKVGTRKATLGIGDGANDVGMIQEADIGIGISGVEGMQAVMASDFAIAQFRYLETLLMVHGHWCYKRISLMVCYFFYKNITFGLTIFYYEACTNFSGQTGYNDWYMSLFNVVFTSLPVMVLGIFEQDVASNVCSEFPALYQQGPHNLFFRWSRILGWMLNGVYSSLVVFAIVTIALKLEAYDIKGHNAGMDVLGATMYSCIVGVVNFQLFMTLSYYTWIQHVVIWGSISFWYVFLAVYGSLPSTFSTTAYKVLAEALAPAPIYWLLILLVPLTCIFPYATFQSYRRMFRPMDHHLIQEIRHLRKHVKEPEEYKHQNKQAVRKTSIGFTAHVDARVSLERKASRLSRMDTSITNSNK</sequence>
<dbReference type="NCBIfam" id="TIGR01494">
    <property type="entry name" value="ATPase_P-type"/>
    <property type="match status" value="1"/>
</dbReference>
<dbReference type="InterPro" id="IPR036412">
    <property type="entry name" value="HAD-like_sf"/>
</dbReference>
<dbReference type="SUPFAM" id="SSF81665">
    <property type="entry name" value="Calcium ATPase, transmembrane domain M"/>
    <property type="match status" value="1"/>
</dbReference>
<keyword evidence="10 12" id="KW-0472">Membrane</keyword>
<dbReference type="CDD" id="cd02073">
    <property type="entry name" value="P-type_ATPase_APLT_Dnf-like"/>
    <property type="match status" value="1"/>
</dbReference>
<comment type="similarity">
    <text evidence="2 12">Belongs to the cation transport ATPase (P-type) (TC 3.A.3) family. Type IV subfamily.</text>
</comment>
<evidence type="ECO:0000256" key="5">
    <source>
        <dbReference type="ARBA" id="ARBA00022741"/>
    </source>
</evidence>
<evidence type="ECO:0000256" key="6">
    <source>
        <dbReference type="ARBA" id="ARBA00022840"/>
    </source>
</evidence>
<keyword evidence="5 12" id="KW-0547">Nucleotide-binding</keyword>
<evidence type="ECO:0000313" key="17">
    <source>
        <dbReference type="Proteomes" id="UP001497444"/>
    </source>
</evidence>
<feature type="domain" description="P-type ATPase C-terminal" evidence="15">
    <location>
        <begin position="906"/>
        <end position="1156"/>
    </location>
</feature>
<dbReference type="NCBIfam" id="TIGR01652">
    <property type="entry name" value="ATPase-Plipid"/>
    <property type="match status" value="1"/>
</dbReference>
<evidence type="ECO:0000256" key="8">
    <source>
        <dbReference type="ARBA" id="ARBA00022967"/>
    </source>
</evidence>